<comment type="function">
    <text evidence="12">Catalyzes the acylation of glycosyl-4,4'-diaponeurosporenoate, i.e. the esterification of glucose at the C6'' position with the carboxyl group of the C(15) fatty acid 12-methyltetradecanoic acid, to yield staphyloxanthin. This is the last step in the biosynthesis of this orange pigment, present in most staphylococci strains.</text>
</comment>
<evidence type="ECO:0000313" key="14">
    <source>
        <dbReference type="EMBL" id="SIO05985.1"/>
    </source>
</evidence>
<evidence type="ECO:0000256" key="6">
    <source>
        <dbReference type="ARBA" id="ARBA00022989"/>
    </source>
</evidence>
<evidence type="ECO:0000313" key="15">
    <source>
        <dbReference type="Proteomes" id="UP000185221"/>
    </source>
</evidence>
<name>A0A1N6GEN0_9BACT</name>
<feature type="transmembrane region" description="Helical" evidence="13">
    <location>
        <begin position="15"/>
        <end position="36"/>
    </location>
</feature>
<dbReference type="InterPro" id="IPR044021">
    <property type="entry name" value="CrtO"/>
</dbReference>
<keyword evidence="3" id="KW-0808">Transferase</keyword>
<evidence type="ECO:0000256" key="13">
    <source>
        <dbReference type="SAM" id="Phobius"/>
    </source>
</evidence>
<keyword evidence="4 13" id="KW-0812">Transmembrane</keyword>
<dbReference type="AlphaFoldDB" id="A0A1N6GEN0"/>
<evidence type="ECO:0000256" key="12">
    <source>
        <dbReference type="ARBA" id="ARBA00025324"/>
    </source>
</evidence>
<keyword evidence="15" id="KW-1185">Reference proteome</keyword>
<evidence type="ECO:0000256" key="11">
    <source>
        <dbReference type="ARBA" id="ARBA00023667"/>
    </source>
</evidence>
<feature type="transmembrane region" description="Helical" evidence="13">
    <location>
        <begin position="105"/>
        <end position="123"/>
    </location>
</feature>
<reference evidence="15" key="1">
    <citation type="submission" date="2016-11" db="EMBL/GenBank/DDBJ databases">
        <authorList>
            <person name="Varghese N."/>
            <person name="Submissions S."/>
        </authorList>
    </citation>
    <scope>NUCLEOTIDE SEQUENCE [LARGE SCALE GENOMIC DNA]</scope>
    <source>
        <strain evidence="15">DSM 15292</strain>
    </source>
</reference>
<dbReference type="GO" id="GO:0016746">
    <property type="term" value="F:acyltransferase activity"/>
    <property type="evidence" value="ECO:0007669"/>
    <property type="project" value="UniProtKB-KW"/>
</dbReference>
<evidence type="ECO:0000256" key="4">
    <source>
        <dbReference type="ARBA" id="ARBA00022692"/>
    </source>
</evidence>
<keyword evidence="7 13" id="KW-0472">Membrane</keyword>
<evidence type="ECO:0000256" key="2">
    <source>
        <dbReference type="ARBA" id="ARBA00022475"/>
    </source>
</evidence>
<protein>
    <recommendedName>
        <fullName evidence="11">Glycosyl-4,4'-diaponeurosporenoate acyltransferase</fullName>
    </recommendedName>
</protein>
<evidence type="ECO:0000256" key="1">
    <source>
        <dbReference type="ARBA" id="ARBA00004162"/>
    </source>
</evidence>
<evidence type="ECO:0000256" key="7">
    <source>
        <dbReference type="ARBA" id="ARBA00023136"/>
    </source>
</evidence>
<dbReference type="UniPathway" id="UPA00029">
    <property type="reaction ID" value="UER00560"/>
</dbReference>
<keyword evidence="8" id="KW-0012">Acyltransferase</keyword>
<dbReference type="EMBL" id="FSRC01000002">
    <property type="protein sequence ID" value="SIO05985.1"/>
    <property type="molecule type" value="Genomic_DNA"/>
</dbReference>
<evidence type="ECO:0000256" key="3">
    <source>
        <dbReference type="ARBA" id="ARBA00022679"/>
    </source>
</evidence>
<accession>A0A1N6GEN0</accession>
<comment type="pathway">
    <text evidence="9">Carotenoid biosynthesis; staphyloxanthin biosynthesis; staphyloxanthin from farnesyl diphosphate: step 5/5.</text>
</comment>
<dbReference type="Proteomes" id="UP000185221">
    <property type="component" value="Unassembled WGS sequence"/>
</dbReference>
<keyword evidence="6 13" id="KW-1133">Transmembrane helix</keyword>
<proteinExistence type="inferred from homology"/>
<dbReference type="Pfam" id="PF18927">
    <property type="entry name" value="CrtO"/>
    <property type="match status" value="1"/>
</dbReference>
<comment type="subcellular location">
    <subcellularLocation>
        <location evidence="1">Cell membrane</location>
        <topology evidence="1">Single-pass membrane protein</topology>
    </subcellularLocation>
</comment>
<evidence type="ECO:0000256" key="8">
    <source>
        <dbReference type="ARBA" id="ARBA00023315"/>
    </source>
</evidence>
<gene>
    <name evidence="14" type="ORF">SAMN05444394_3186</name>
</gene>
<sequence>MGWNKAQSHDSVEALIISFLANLFILGAFAFAGFAWPTYQLLPEKYYKIKNPHGLVSFSRKIGIGIYQKFLLNTFWRNKDQRRAYFNGTKSGINHWIMESKKAEFGHLIPFILLFLLSVWSLLLGFWKMAFINLIMNVLANFYPILLQRTHRARLIPILKRIKDSANNSV</sequence>
<comment type="similarity">
    <text evidence="10">Belongs to the acyltransferase CrtO family.</text>
</comment>
<keyword evidence="2" id="KW-1003">Cell membrane</keyword>
<evidence type="ECO:0000256" key="10">
    <source>
        <dbReference type="ARBA" id="ARBA00023603"/>
    </source>
</evidence>
<evidence type="ECO:0000256" key="5">
    <source>
        <dbReference type="ARBA" id="ARBA00022729"/>
    </source>
</evidence>
<dbReference type="GO" id="GO:0005886">
    <property type="term" value="C:plasma membrane"/>
    <property type="evidence" value="ECO:0007669"/>
    <property type="project" value="UniProtKB-SubCell"/>
</dbReference>
<keyword evidence="5" id="KW-0732">Signal</keyword>
<organism evidence="14 15">
    <name type="scientific">Algoriphagus halophilus</name>
    <dbReference type="NCBI Taxonomy" id="226505"/>
    <lineage>
        <taxon>Bacteria</taxon>
        <taxon>Pseudomonadati</taxon>
        <taxon>Bacteroidota</taxon>
        <taxon>Cytophagia</taxon>
        <taxon>Cytophagales</taxon>
        <taxon>Cyclobacteriaceae</taxon>
        <taxon>Algoriphagus</taxon>
    </lineage>
</organism>
<evidence type="ECO:0000256" key="9">
    <source>
        <dbReference type="ARBA" id="ARBA00023588"/>
    </source>
</evidence>